<evidence type="ECO:0000313" key="8">
    <source>
        <dbReference type="EMBL" id="TMQ48098.1"/>
    </source>
</evidence>
<dbReference type="PANTHER" id="PTHR42920:SF5">
    <property type="entry name" value="EAMA DOMAIN-CONTAINING PROTEIN"/>
    <property type="match status" value="1"/>
</dbReference>
<feature type="transmembrane region" description="Helical" evidence="6">
    <location>
        <begin position="97"/>
        <end position="116"/>
    </location>
</feature>
<sequence length="287" mass="30306">MRGGDSSRVAEGTLLLITAIWGTTFPLLSVTLHLVDAYTIVAIRFSVAAVVLVALYGRRLARMSRVEVWDGVRTGLLLVAGYLTQAIGLTTTSVPRSAFLTGTAVVFMPFVSFLVLRSRVQIGETLGVALVFAGLLIFYADAGLSLRAGDVWTLACAVLFACQVVYTSVAARRSDPYAVSAMQALVSGAVGWLFIGARGKLSVPAEAWGTLLYLGVVASALILVLQTWALGKTNPVRAGVIYSLEPVFASIFAMWFFGAHMSLLEVAGSAAILAGVLVAELKKVSAD</sequence>
<reference evidence="8 9" key="1">
    <citation type="journal article" date="2019" name="Nat. Microbiol.">
        <title>Mediterranean grassland soil C-N compound turnover is dependent on rainfall and depth, and is mediated by genomically divergent microorganisms.</title>
        <authorList>
            <person name="Diamond S."/>
            <person name="Andeer P.F."/>
            <person name="Li Z."/>
            <person name="Crits-Christoph A."/>
            <person name="Burstein D."/>
            <person name="Anantharaman K."/>
            <person name="Lane K.R."/>
            <person name="Thomas B.C."/>
            <person name="Pan C."/>
            <person name="Northen T.R."/>
            <person name="Banfield J.F."/>
        </authorList>
    </citation>
    <scope>NUCLEOTIDE SEQUENCE [LARGE SCALE GENOMIC DNA]</scope>
    <source>
        <strain evidence="8">WS_1</strain>
    </source>
</reference>
<organism evidence="8 9">
    <name type="scientific">Eiseniibacteriota bacterium</name>
    <dbReference type="NCBI Taxonomy" id="2212470"/>
    <lineage>
        <taxon>Bacteria</taxon>
        <taxon>Candidatus Eiseniibacteriota</taxon>
    </lineage>
</organism>
<feature type="transmembrane region" description="Helical" evidence="6">
    <location>
        <begin position="68"/>
        <end position="91"/>
    </location>
</feature>
<feature type="transmembrane region" description="Helical" evidence="6">
    <location>
        <begin position="12"/>
        <end position="31"/>
    </location>
</feature>
<keyword evidence="4 6" id="KW-1133">Transmembrane helix</keyword>
<keyword evidence="5 6" id="KW-0472">Membrane</keyword>
<accession>A0A538S9P4</accession>
<keyword evidence="2" id="KW-1003">Cell membrane</keyword>
<evidence type="ECO:0000256" key="4">
    <source>
        <dbReference type="ARBA" id="ARBA00022989"/>
    </source>
</evidence>
<dbReference type="AlphaFoldDB" id="A0A538S9P4"/>
<gene>
    <name evidence="8" type="ORF">E6K71_08120</name>
</gene>
<feature type="transmembrane region" description="Helical" evidence="6">
    <location>
        <begin position="37"/>
        <end position="56"/>
    </location>
</feature>
<evidence type="ECO:0000256" key="1">
    <source>
        <dbReference type="ARBA" id="ARBA00004651"/>
    </source>
</evidence>
<keyword evidence="3 6" id="KW-0812">Transmembrane</keyword>
<dbReference type="InterPro" id="IPR037185">
    <property type="entry name" value="EmrE-like"/>
</dbReference>
<dbReference type="PANTHER" id="PTHR42920">
    <property type="entry name" value="OS03G0707200 PROTEIN-RELATED"/>
    <property type="match status" value="1"/>
</dbReference>
<comment type="subcellular location">
    <subcellularLocation>
        <location evidence="1">Cell membrane</location>
        <topology evidence="1">Multi-pass membrane protein</topology>
    </subcellularLocation>
</comment>
<comment type="caution">
    <text evidence="8">The sequence shown here is derived from an EMBL/GenBank/DDBJ whole genome shotgun (WGS) entry which is preliminary data.</text>
</comment>
<feature type="transmembrane region" description="Helical" evidence="6">
    <location>
        <begin position="207"/>
        <end position="228"/>
    </location>
</feature>
<evidence type="ECO:0000256" key="2">
    <source>
        <dbReference type="ARBA" id="ARBA00022475"/>
    </source>
</evidence>
<proteinExistence type="predicted"/>
<feature type="transmembrane region" description="Helical" evidence="6">
    <location>
        <begin position="263"/>
        <end position="281"/>
    </location>
</feature>
<evidence type="ECO:0000256" key="3">
    <source>
        <dbReference type="ARBA" id="ARBA00022692"/>
    </source>
</evidence>
<protein>
    <submittedName>
        <fullName evidence="8">DMT family transporter</fullName>
    </submittedName>
</protein>
<dbReference type="EMBL" id="VBOR01000088">
    <property type="protein sequence ID" value="TMQ48098.1"/>
    <property type="molecule type" value="Genomic_DNA"/>
</dbReference>
<dbReference type="SUPFAM" id="SSF103481">
    <property type="entry name" value="Multidrug resistance efflux transporter EmrE"/>
    <property type="match status" value="2"/>
</dbReference>
<feature type="domain" description="EamA" evidence="7">
    <location>
        <begin position="14"/>
        <end position="139"/>
    </location>
</feature>
<evidence type="ECO:0000259" key="7">
    <source>
        <dbReference type="Pfam" id="PF00892"/>
    </source>
</evidence>
<feature type="domain" description="EamA" evidence="7">
    <location>
        <begin position="148"/>
        <end position="278"/>
    </location>
</feature>
<feature type="transmembrane region" description="Helical" evidence="6">
    <location>
        <begin position="152"/>
        <end position="170"/>
    </location>
</feature>
<feature type="transmembrane region" description="Helical" evidence="6">
    <location>
        <begin position="128"/>
        <end position="146"/>
    </location>
</feature>
<feature type="transmembrane region" description="Helical" evidence="6">
    <location>
        <begin position="177"/>
        <end position="195"/>
    </location>
</feature>
<dbReference type="InterPro" id="IPR000620">
    <property type="entry name" value="EamA_dom"/>
</dbReference>
<evidence type="ECO:0000256" key="6">
    <source>
        <dbReference type="SAM" id="Phobius"/>
    </source>
</evidence>
<evidence type="ECO:0000256" key="5">
    <source>
        <dbReference type="ARBA" id="ARBA00023136"/>
    </source>
</evidence>
<dbReference type="Proteomes" id="UP000316292">
    <property type="component" value="Unassembled WGS sequence"/>
</dbReference>
<feature type="transmembrane region" description="Helical" evidence="6">
    <location>
        <begin position="240"/>
        <end position="257"/>
    </location>
</feature>
<name>A0A538S9P4_UNCEI</name>
<evidence type="ECO:0000313" key="9">
    <source>
        <dbReference type="Proteomes" id="UP000316292"/>
    </source>
</evidence>
<dbReference type="Pfam" id="PF00892">
    <property type="entry name" value="EamA"/>
    <property type="match status" value="2"/>
</dbReference>
<dbReference type="GO" id="GO:0005886">
    <property type="term" value="C:plasma membrane"/>
    <property type="evidence" value="ECO:0007669"/>
    <property type="project" value="UniProtKB-SubCell"/>
</dbReference>
<dbReference type="InterPro" id="IPR051258">
    <property type="entry name" value="Diverse_Substrate_Transporter"/>
</dbReference>